<name>A0AAE1IXQ1_9FABA</name>
<reference evidence="1" key="1">
    <citation type="submission" date="2023-10" db="EMBL/GenBank/DDBJ databases">
        <title>Chromosome-level genome of the transformable northern wattle, Acacia crassicarpa.</title>
        <authorList>
            <person name="Massaro I."/>
            <person name="Sinha N.R."/>
            <person name="Poethig S."/>
            <person name="Leichty A.R."/>
        </authorList>
    </citation>
    <scope>NUCLEOTIDE SEQUENCE</scope>
    <source>
        <strain evidence="1">Acra3RX</strain>
        <tissue evidence="1">Leaf</tissue>
    </source>
</reference>
<dbReference type="Proteomes" id="UP001293593">
    <property type="component" value="Unassembled WGS sequence"/>
</dbReference>
<dbReference type="PANTHER" id="PTHR35218">
    <property type="entry name" value="RNASE H DOMAIN-CONTAINING PROTEIN"/>
    <property type="match status" value="1"/>
</dbReference>
<dbReference type="InterPro" id="IPR036691">
    <property type="entry name" value="Endo/exonu/phosph_ase_sf"/>
</dbReference>
<accession>A0AAE1IXQ1</accession>
<dbReference type="AlphaFoldDB" id="A0AAE1IXQ1"/>
<keyword evidence="2" id="KW-1185">Reference proteome</keyword>
<organism evidence="1 2">
    <name type="scientific">Acacia crassicarpa</name>
    <name type="common">northern wattle</name>
    <dbReference type="NCBI Taxonomy" id="499986"/>
    <lineage>
        <taxon>Eukaryota</taxon>
        <taxon>Viridiplantae</taxon>
        <taxon>Streptophyta</taxon>
        <taxon>Embryophyta</taxon>
        <taxon>Tracheophyta</taxon>
        <taxon>Spermatophyta</taxon>
        <taxon>Magnoliopsida</taxon>
        <taxon>eudicotyledons</taxon>
        <taxon>Gunneridae</taxon>
        <taxon>Pentapetalae</taxon>
        <taxon>rosids</taxon>
        <taxon>fabids</taxon>
        <taxon>Fabales</taxon>
        <taxon>Fabaceae</taxon>
        <taxon>Caesalpinioideae</taxon>
        <taxon>mimosoid clade</taxon>
        <taxon>Acacieae</taxon>
        <taxon>Acacia</taxon>
    </lineage>
</organism>
<gene>
    <name evidence="1" type="ORF">QN277_006150</name>
</gene>
<dbReference type="EMBL" id="JAWXYG010000011">
    <property type="protein sequence ID" value="KAK4259860.1"/>
    <property type="molecule type" value="Genomic_DNA"/>
</dbReference>
<protein>
    <recommendedName>
        <fullName evidence="3">Endonuclease/exonuclease/phosphatase domain-containing protein</fullName>
    </recommendedName>
</protein>
<comment type="caution">
    <text evidence="1">The sequence shown here is derived from an EMBL/GenBank/DDBJ whole genome shotgun (WGS) entry which is preliminary data.</text>
</comment>
<evidence type="ECO:0000313" key="1">
    <source>
        <dbReference type="EMBL" id="KAK4259860.1"/>
    </source>
</evidence>
<evidence type="ECO:0008006" key="3">
    <source>
        <dbReference type="Google" id="ProtNLM"/>
    </source>
</evidence>
<dbReference type="Gene3D" id="3.60.10.10">
    <property type="entry name" value="Endonuclease/exonuclease/phosphatase"/>
    <property type="match status" value="1"/>
</dbReference>
<sequence length="118" mass="13480">MKVLSWNCQGLGTALIVRNLNDEIRKNNPSIIFLMETKIKLARIRKIRSKCGFIHDLYVEPKGLAGGLALWWHGGISLSVLYKSKNSIHTIIESASLKVPKYATFVYELPKERERRVV</sequence>
<evidence type="ECO:0000313" key="2">
    <source>
        <dbReference type="Proteomes" id="UP001293593"/>
    </source>
</evidence>
<dbReference type="PANTHER" id="PTHR35218:SF9">
    <property type="entry name" value="ENDONUCLEASE_EXONUCLEASE_PHOSPHATASE DOMAIN-CONTAINING PROTEIN"/>
    <property type="match status" value="1"/>
</dbReference>
<dbReference type="SUPFAM" id="SSF56219">
    <property type="entry name" value="DNase I-like"/>
    <property type="match status" value="1"/>
</dbReference>
<proteinExistence type="predicted"/>